<keyword evidence="2" id="KW-1185">Reference proteome</keyword>
<evidence type="ECO:0000313" key="1">
    <source>
        <dbReference type="EMBL" id="KAL3780515.1"/>
    </source>
</evidence>
<gene>
    <name evidence="1" type="ORF">ACHAW5_007161</name>
</gene>
<accession>A0ABD3NX93</accession>
<dbReference type="InterPro" id="IPR008979">
    <property type="entry name" value="Galactose-bd-like_sf"/>
</dbReference>
<comment type="caution">
    <text evidence="1">The sequence shown here is derived from an EMBL/GenBank/DDBJ whole genome shotgun (WGS) entry which is preliminary data.</text>
</comment>
<protein>
    <recommendedName>
        <fullName evidence="3">F5/8 type C domain-containing protein</fullName>
    </recommendedName>
</protein>
<evidence type="ECO:0008006" key="3">
    <source>
        <dbReference type="Google" id="ProtNLM"/>
    </source>
</evidence>
<dbReference type="EMBL" id="JALLAZ020001110">
    <property type="protein sequence ID" value="KAL3780515.1"/>
    <property type="molecule type" value="Genomic_DNA"/>
</dbReference>
<organism evidence="1 2">
    <name type="scientific">Stephanodiscus triporus</name>
    <dbReference type="NCBI Taxonomy" id="2934178"/>
    <lineage>
        <taxon>Eukaryota</taxon>
        <taxon>Sar</taxon>
        <taxon>Stramenopiles</taxon>
        <taxon>Ochrophyta</taxon>
        <taxon>Bacillariophyta</taxon>
        <taxon>Coscinodiscophyceae</taxon>
        <taxon>Thalassiosirophycidae</taxon>
        <taxon>Stephanodiscales</taxon>
        <taxon>Stephanodiscaceae</taxon>
        <taxon>Stephanodiscus</taxon>
    </lineage>
</organism>
<proteinExistence type="predicted"/>
<reference evidence="1 2" key="1">
    <citation type="submission" date="2024-10" db="EMBL/GenBank/DDBJ databases">
        <title>Updated reference genomes for cyclostephanoid diatoms.</title>
        <authorList>
            <person name="Roberts W.R."/>
            <person name="Alverson A.J."/>
        </authorList>
    </citation>
    <scope>NUCLEOTIDE SEQUENCE [LARGE SCALE GENOMIC DNA]</scope>
    <source>
        <strain evidence="1 2">AJA276-08</strain>
    </source>
</reference>
<evidence type="ECO:0000313" key="2">
    <source>
        <dbReference type="Proteomes" id="UP001530315"/>
    </source>
</evidence>
<dbReference type="SUPFAM" id="SSF49785">
    <property type="entry name" value="Galactose-binding domain-like"/>
    <property type="match status" value="1"/>
</dbReference>
<dbReference type="Gene3D" id="2.60.120.260">
    <property type="entry name" value="Galactose-binding domain-like"/>
    <property type="match status" value="1"/>
</dbReference>
<sequence>MKPPNRTVSGGRRRTRARMAMLLPPLLLIGVWIRVAIRILTTADIDERPPVVVVVGGGDDRAARAGRAIEIERRRPVSRDPGVIVTSSTRGNLGPAAVLNQNPPGTDWLKDRWQAASDMGGTAIPGRHWILVDFSSAGSAIFVSKIVLDWEAAYAEDYRVEGRLDPPPPNDDGWCVLYDGAAPDGDAGNDAAVDDRGIIVRRSTEEYGQSPGVKRKMPLHVVHTIDWTTMTHARDADARREKTGNDLESGGGVVVVDDDGSCRHLRYLRVYIRRPARGWGVSLWQVDVFGAVSN</sequence>
<dbReference type="Proteomes" id="UP001530315">
    <property type="component" value="Unassembled WGS sequence"/>
</dbReference>
<dbReference type="AlphaFoldDB" id="A0ABD3NX93"/>
<name>A0ABD3NX93_9STRA</name>